<reference evidence="1 2" key="1">
    <citation type="submission" date="2015-07" db="EMBL/GenBank/DDBJ databases">
        <title>The genome of Melipona quadrifasciata.</title>
        <authorList>
            <person name="Pan H."/>
            <person name="Kapheim K."/>
        </authorList>
    </citation>
    <scope>NUCLEOTIDE SEQUENCE [LARGE SCALE GENOMIC DNA]</scope>
    <source>
        <strain evidence="1">0111107301</strain>
        <tissue evidence="1">Whole body</tissue>
    </source>
</reference>
<evidence type="ECO:0000313" key="2">
    <source>
        <dbReference type="Proteomes" id="UP000053105"/>
    </source>
</evidence>
<dbReference type="Proteomes" id="UP000053105">
    <property type="component" value="Unassembled WGS sequence"/>
</dbReference>
<keyword evidence="2" id="KW-1185">Reference proteome</keyword>
<organism evidence="1 2">
    <name type="scientific">Melipona quadrifasciata</name>
    <dbReference type="NCBI Taxonomy" id="166423"/>
    <lineage>
        <taxon>Eukaryota</taxon>
        <taxon>Metazoa</taxon>
        <taxon>Ecdysozoa</taxon>
        <taxon>Arthropoda</taxon>
        <taxon>Hexapoda</taxon>
        <taxon>Insecta</taxon>
        <taxon>Pterygota</taxon>
        <taxon>Neoptera</taxon>
        <taxon>Endopterygota</taxon>
        <taxon>Hymenoptera</taxon>
        <taxon>Apocrita</taxon>
        <taxon>Aculeata</taxon>
        <taxon>Apoidea</taxon>
        <taxon>Anthophila</taxon>
        <taxon>Apidae</taxon>
        <taxon>Melipona</taxon>
    </lineage>
</organism>
<name>A0A0N0BKM4_9HYME</name>
<proteinExistence type="predicted"/>
<sequence>MLHNLYPTQIIKTGTEKDTKQKILRIDMIPSEERKKVHEFSDLSLNRKELHIQQLQYCSAKFKCTQLHDKDSKFPEGSTVLNARLKHKGNVRKLSASRLSDSNCHHKHGVVSRVIETRLLDSSVLNATSHLSSTGYCILINSTMPALKDPEAPTTINGREAMVMKSWEIRRIDRLLSGVNRLLGISLNSRGFRSVFNVQTTSDQVAKFTKRQVCVCARDKDILLNSEVFEIWADFLHTEIAKLNEDLCSSRFRESE</sequence>
<protein>
    <submittedName>
        <fullName evidence="1">Uncharacterized protein</fullName>
    </submittedName>
</protein>
<evidence type="ECO:0000313" key="1">
    <source>
        <dbReference type="EMBL" id="KOX80804.1"/>
    </source>
</evidence>
<dbReference type="EMBL" id="KQ435697">
    <property type="protein sequence ID" value="KOX80804.1"/>
    <property type="molecule type" value="Genomic_DNA"/>
</dbReference>
<dbReference type="AlphaFoldDB" id="A0A0N0BKM4"/>
<gene>
    <name evidence="1" type="ORF">WN51_03866</name>
</gene>
<accession>A0A0N0BKM4</accession>